<gene>
    <name evidence="7" type="ORF">Q7A36_33540</name>
</gene>
<keyword evidence="8" id="KW-1185">Reference proteome</keyword>
<keyword evidence="4" id="KW-0408">Iron</keyword>
<dbReference type="CDD" id="cd12131">
    <property type="entry name" value="HGbI-like"/>
    <property type="match status" value="1"/>
</dbReference>
<evidence type="ECO:0000256" key="4">
    <source>
        <dbReference type="ARBA" id="ARBA00023004"/>
    </source>
</evidence>
<evidence type="ECO:0000259" key="6">
    <source>
        <dbReference type="PROSITE" id="PS01033"/>
    </source>
</evidence>
<comment type="caution">
    <text evidence="7">The sequence shown here is derived from an EMBL/GenBank/DDBJ whole genome shotgun (WGS) entry which is preliminary data.</text>
</comment>
<dbReference type="PRINTS" id="PR01907">
    <property type="entry name" value="WORMGLOBIN"/>
</dbReference>
<evidence type="ECO:0000256" key="2">
    <source>
        <dbReference type="ARBA" id="ARBA00022621"/>
    </source>
</evidence>
<dbReference type="PANTHER" id="PTHR43396">
    <property type="entry name" value="FLAVOHEMOPROTEIN"/>
    <property type="match status" value="1"/>
</dbReference>
<dbReference type="SUPFAM" id="SSF46458">
    <property type="entry name" value="Globin-like"/>
    <property type="match status" value="1"/>
</dbReference>
<evidence type="ECO:0000313" key="8">
    <source>
        <dbReference type="Proteomes" id="UP001243009"/>
    </source>
</evidence>
<evidence type="ECO:0000313" key="7">
    <source>
        <dbReference type="EMBL" id="MDO9713300.1"/>
    </source>
</evidence>
<accession>A0ABT9EB96</accession>
<dbReference type="InterPro" id="IPR009050">
    <property type="entry name" value="Globin-like_sf"/>
</dbReference>
<dbReference type="InterPro" id="IPR012292">
    <property type="entry name" value="Globin/Proto"/>
</dbReference>
<proteinExistence type="inferred from homology"/>
<dbReference type="Pfam" id="PF00042">
    <property type="entry name" value="Globin"/>
    <property type="match status" value="1"/>
</dbReference>
<evidence type="ECO:0000256" key="5">
    <source>
        <dbReference type="RuleBase" id="RU000356"/>
    </source>
</evidence>
<feature type="domain" description="Globin" evidence="6">
    <location>
        <begin position="1"/>
        <end position="135"/>
    </location>
</feature>
<keyword evidence="3" id="KW-0479">Metal-binding</keyword>
<keyword evidence="1 5" id="KW-0349">Heme</keyword>
<organism evidence="7 8">
    <name type="scientific">Paracraurococcus lichenis</name>
    <dbReference type="NCBI Taxonomy" id="3064888"/>
    <lineage>
        <taxon>Bacteria</taxon>
        <taxon>Pseudomonadati</taxon>
        <taxon>Pseudomonadota</taxon>
        <taxon>Alphaproteobacteria</taxon>
        <taxon>Acetobacterales</taxon>
        <taxon>Roseomonadaceae</taxon>
        <taxon>Paracraurococcus</taxon>
    </lineage>
</organism>
<reference evidence="7 8" key="1">
    <citation type="submission" date="2023-08" db="EMBL/GenBank/DDBJ databases">
        <title>The draft genome sequence of Paracraurococcus sp. LOR1-02.</title>
        <authorList>
            <person name="Kingkaew E."/>
            <person name="Tanasupawat S."/>
        </authorList>
    </citation>
    <scope>NUCLEOTIDE SEQUENCE [LARGE SCALE GENOMIC DNA]</scope>
    <source>
        <strain evidence="7 8">LOR1-02</strain>
    </source>
</reference>
<dbReference type="Proteomes" id="UP001243009">
    <property type="component" value="Unassembled WGS sequence"/>
</dbReference>
<keyword evidence="5" id="KW-0813">Transport</keyword>
<protein>
    <submittedName>
        <fullName evidence="7">Globin family protein</fullName>
    </submittedName>
</protein>
<dbReference type="PANTHER" id="PTHR43396:SF3">
    <property type="entry name" value="FLAVOHEMOPROTEIN"/>
    <property type="match status" value="1"/>
</dbReference>
<evidence type="ECO:0000256" key="3">
    <source>
        <dbReference type="ARBA" id="ARBA00022723"/>
    </source>
</evidence>
<evidence type="ECO:0000256" key="1">
    <source>
        <dbReference type="ARBA" id="ARBA00022617"/>
    </source>
</evidence>
<dbReference type="Gene3D" id="1.10.490.10">
    <property type="entry name" value="Globins"/>
    <property type="match status" value="1"/>
</dbReference>
<dbReference type="EMBL" id="JAUTWS010000080">
    <property type="protein sequence ID" value="MDO9713300.1"/>
    <property type="molecule type" value="Genomic_DNA"/>
</dbReference>
<comment type="similarity">
    <text evidence="5">Belongs to the globin family.</text>
</comment>
<dbReference type="RefSeq" id="WP_305108159.1">
    <property type="nucleotide sequence ID" value="NZ_JAUTWS010000080.1"/>
</dbReference>
<sequence>MTPTQVALVQDSFAKVVPIREAAANLFYNRLFEIDPGTRPLFTRSDMGAQGAKLMATLATVVNGLSRPETVVPAAQALAKRHVGYGVTEAHYASVGAALLWTLGQGLGEAFTPAVEEAWTAAYALLSGVMMEAAKAA</sequence>
<keyword evidence="2 5" id="KW-0561">Oxygen transport</keyword>
<dbReference type="PROSITE" id="PS01033">
    <property type="entry name" value="GLOBIN"/>
    <property type="match status" value="1"/>
</dbReference>
<dbReference type="InterPro" id="IPR000971">
    <property type="entry name" value="Globin"/>
</dbReference>
<name>A0ABT9EB96_9PROT</name>